<name>A0A6N6RIB5_9FLAO</name>
<comment type="caution">
    <text evidence="1">The sequence shown here is derived from an EMBL/GenBank/DDBJ whole genome shotgun (WGS) entry which is preliminary data.</text>
</comment>
<sequence length="254" mass="29537">MSAPTPKDLLRIADWILDSPAFFNMAENWDFDDDFKRKLDRNRLLTNLEFTAAVLHETRLRMGRIFERVVFALFNAHPDYQVLATGVGMFEEKKQLTELDILMRDKEGRGLHLEVSVKFYLYLFEDGNLRVVGPNKQDVLENRMAKFKRQLDFGRMYVAENFPEIDFDHRVLSRGRIFQPENGKFSHPLICDDAEVGMYTDGVVPKGCSLLENRWEWIAWPPVESRGELSVAEDESHGWRMMDGAPQHIIVLPS</sequence>
<protein>
    <submittedName>
        <fullName evidence="1">DUF1853 family protein</fullName>
    </submittedName>
</protein>
<dbReference type="Proteomes" id="UP000468650">
    <property type="component" value="Unassembled WGS sequence"/>
</dbReference>
<gene>
    <name evidence="1" type="ORF">F8C67_04865</name>
</gene>
<dbReference type="RefSeq" id="WP_151666682.1">
    <property type="nucleotide sequence ID" value="NZ_WBVO01000002.1"/>
</dbReference>
<keyword evidence="2" id="KW-1185">Reference proteome</keyword>
<evidence type="ECO:0000313" key="1">
    <source>
        <dbReference type="EMBL" id="KAB2814014.1"/>
    </source>
</evidence>
<organism evidence="1 2">
    <name type="scientific">Phaeocystidibacter luteus</name>
    <dbReference type="NCBI Taxonomy" id="911197"/>
    <lineage>
        <taxon>Bacteria</taxon>
        <taxon>Pseudomonadati</taxon>
        <taxon>Bacteroidota</taxon>
        <taxon>Flavobacteriia</taxon>
        <taxon>Flavobacteriales</taxon>
        <taxon>Phaeocystidibacteraceae</taxon>
        <taxon>Phaeocystidibacter</taxon>
    </lineage>
</organism>
<dbReference type="InterPro" id="IPR015003">
    <property type="entry name" value="DUF1853"/>
</dbReference>
<reference evidence="1 2" key="1">
    <citation type="submission" date="2019-09" db="EMBL/GenBank/DDBJ databases">
        <title>Genomes of family Cryomorphaceae.</title>
        <authorList>
            <person name="Bowman J.P."/>
        </authorList>
    </citation>
    <scope>NUCLEOTIDE SEQUENCE [LARGE SCALE GENOMIC DNA]</scope>
    <source>
        <strain evidence="1 2">LMG 25704</strain>
    </source>
</reference>
<dbReference type="EMBL" id="WBVO01000002">
    <property type="protein sequence ID" value="KAB2814014.1"/>
    <property type="molecule type" value="Genomic_DNA"/>
</dbReference>
<dbReference type="OrthoDB" id="1466769at2"/>
<proteinExistence type="predicted"/>
<evidence type="ECO:0000313" key="2">
    <source>
        <dbReference type="Proteomes" id="UP000468650"/>
    </source>
</evidence>
<dbReference type="AlphaFoldDB" id="A0A6N6RIB5"/>
<accession>A0A6N6RIB5</accession>
<dbReference type="Pfam" id="PF08907">
    <property type="entry name" value="DUF1853"/>
    <property type="match status" value="1"/>
</dbReference>